<reference evidence="2" key="1">
    <citation type="submission" date="2022-06" db="EMBL/GenBank/DDBJ databases">
        <title>Genomic Encyclopedia of Archaeal and Bacterial Type Strains, Phase II (KMG-II): from individual species to whole genera.</title>
        <authorList>
            <person name="Goeker M."/>
        </authorList>
    </citation>
    <scope>NUCLEOTIDE SEQUENCE</scope>
    <source>
        <strain evidence="2">DSM 43935</strain>
    </source>
</reference>
<accession>A0AAE3KMC2</accession>
<sequence length="107" mass="11218">MVAHKFTLVLSRDVTDDELTMLREAGPGEVTASTTKLPTNPDVKVRQLDFDTEGESLAAVLKAALEAVRTVPDLSVSSLSVPAREPDGEATGGTQRSADEPAVVGGR</sequence>
<evidence type="ECO:0000256" key="1">
    <source>
        <dbReference type="SAM" id="MobiDB-lite"/>
    </source>
</evidence>
<comment type="caution">
    <text evidence="2">The sequence shown here is derived from an EMBL/GenBank/DDBJ whole genome shotgun (WGS) entry which is preliminary data.</text>
</comment>
<dbReference type="Proteomes" id="UP001206128">
    <property type="component" value="Unassembled WGS sequence"/>
</dbReference>
<organism evidence="2 3">
    <name type="scientific">Goodfellowiella coeruleoviolacea</name>
    <dbReference type="NCBI Taxonomy" id="334858"/>
    <lineage>
        <taxon>Bacteria</taxon>
        <taxon>Bacillati</taxon>
        <taxon>Actinomycetota</taxon>
        <taxon>Actinomycetes</taxon>
        <taxon>Pseudonocardiales</taxon>
        <taxon>Pseudonocardiaceae</taxon>
        <taxon>Goodfellowiella</taxon>
    </lineage>
</organism>
<name>A0AAE3KMC2_9PSEU</name>
<dbReference type="EMBL" id="JAMTCK010000010">
    <property type="protein sequence ID" value="MCP2167423.1"/>
    <property type="molecule type" value="Genomic_DNA"/>
</dbReference>
<feature type="region of interest" description="Disordered" evidence="1">
    <location>
        <begin position="75"/>
        <end position="107"/>
    </location>
</feature>
<gene>
    <name evidence="2" type="ORF">LX83_004296</name>
</gene>
<protein>
    <submittedName>
        <fullName evidence="2">Uncharacterized protein</fullName>
    </submittedName>
</protein>
<evidence type="ECO:0000313" key="2">
    <source>
        <dbReference type="EMBL" id="MCP2167423.1"/>
    </source>
</evidence>
<dbReference type="AlphaFoldDB" id="A0AAE3KMC2"/>
<proteinExistence type="predicted"/>
<keyword evidence="3" id="KW-1185">Reference proteome</keyword>
<evidence type="ECO:0000313" key="3">
    <source>
        <dbReference type="Proteomes" id="UP001206128"/>
    </source>
</evidence>